<dbReference type="Pfam" id="PF13472">
    <property type="entry name" value="Lipase_GDSL_2"/>
    <property type="match status" value="1"/>
</dbReference>
<dbReference type="InterPro" id="IPR040794">
    <property type="entry name" value="CE2_N"/>
</dbReference>
<dbReference type="Gene3D" id="3.40.50.1110">
    <property type="entry name" value="SGNH hydrolase"/>
    <property type="match status" value="1"/>
</dbReference>
<dbReference type="PANTHER" id="PTHR37834:SF2">
    <property type="entry name" value="ESTERASE, SGNH HYDROLASE-TYPE"/>
    <property type="match status" value="1"/>
</dbReference>
<dbReference type="CDD" id="cd01831">
    <property type="entry name" value="Endoglucanase_E_like"/>
    <property type="match status" value="1"/>
</dbReference>
<dbReference type="STRING" id="266779.Meso_0912"/>
<accession>Q11JW6</accession>
<dbReference type="eggNOG" id="COG2755">
    <property type="taxonomic scope" value="Bacteria"/>
</dbReference>
<dbReference type="SUPFAM" id="SSF52266">
    <property type="entry name" value="SGNH hydrolase"/>
    <property type="match status" value="1"/>
</dbReference>
<feature type="domain" description="SGNH hydrolase-type esterase" evidence="1">
    <location>
        <begin position="159"/>
        <end position="346"/>
    </location>
</feature>
<dbReference type="Pfam" id="PF17996">
    <property type="entry name" value="CE2_N"/>
    <property type="match status" value="1"/>
</dbReference>
<evidence type="ECO:0000259" key="2">
    <source>
        <dbReference type="Pfam" id="PF17996"/>
    </source>
</evidence>
<protein>
    <submittedName>
        <fullName evidence="3">Lipolytic enzyme, G-D-S-L</fullName>
    </submittedName>
</protein>
<evidence type="ECO:0000259" key="1">
    <source>
        <dbReference type="Pfam" id="PF13472"/>
    </source>
</evidence>
<evidence type="ECO:0000313" key="3">
    <source>
        <dbReference type="EMBL" id="ABG62309.1"/>
    </source>
</evidence>
<sequence length="366" mass="39468" precursor="true">MGISSVRKLPVAGRLRAVVAAFAAAAFFLGSFPSGALAQQKLAEQFRLVGRFVQPSPSAAIFAWPGSAIEIAFTGSRLDISLRDTGQNSMVVELDGKPSRLDLRQGKHDYRVVDGAPHGPHLLRLIRRTEPMFGPTVFMGAETDGSFARPHEKEKSLFVIGDSISAGYGVEGETTSCKFSADTENQYLTYAALVARAFEADVITAAVSGKGLVRNYDGGAKNTMPEIYLRGLPDRPGDLPFPRSDVIIVHLGTNDFGNGARPPGFEERYAAFLEELRKKAPDAMIYAAMGPLLFGEDLKAAAGAVKRAVEARAGAGDDKLSFIAFEDPEGREVRGCDWHPNAAGQEHMADILGARLEADLGWERRE</sequence>
<gene>
    <name evidence="3" type="ordered locus">Meso_0912</name>
</gene>
<dbReference type="PANTHER" id="PTHR37834">
    <property type="entry name" value="GDSL-LIKE LIPASE/ACYLHYDROLASE DOMAIN PROTEIN (AFU_ORTHOLOGUE AFUA_2G00620)"/>
    <property type="match status" value="1"/>
</dbReference>
<proteinExistence type="predicted"/>
<dbReference type="InterPro" id="IPR037461">
    <property type="entry name" value="CtCE2-like_dom"/>
</dbReference>
<dbReference type="InterPro" id="IPR052762">
    <property type="entry name" value="PCW_deacetylase/CE"/>
</dbReference>
<dbReference type="Gene3D" id="2.60.120.260">
    <property type="entry name" value="Galactose-binding domain-like"/>
    <property type="match status" value="1"/>
</dbReference>
<dbReference type="HOGENOM" id="CLU_042506_1_0_5"/>
<dbReference type="InterPro" id="IPR013830">
    <property type="entry name" value="SGNH_hydro"/>
</dbReference>
<dbReference type="KEGG" id="mes:Meso_0912"/>
<name>Q11JW6_CHESB</name>
<dbReference type="EMBL" id="CP000390">
    <property type="protein sequence ID" value="ABG62309.1"/>
    <property type="molecule type" value="Genomic_DNA"/>
</dbReference>
<reference evidence="3" key="1">
    <citation type="submission" date="2006-06" db="EMBL/GenBank/DDBJ databases">
        <title>Complete sequence of chromosome of Chelativorans sp. BNC1.</title>
        <authorList>
            <consortium name="US DOE Joint Genome Institute"/>
            <person name="Copeland A."/>
            <person name="Lucas S."/>
            <person name="Lapidus A."/>
            <person name="Barry K."/>
            <person name="Detter J.C."/>
            <person name="Glavina del Rio T."/>
            <person name="Hammon N."/>
            <person name="Israni S."/>
            <person name="Dalin E."/>
            <person name="Tice H."/>
            <person name="Pitluck S."/>
            <person name="Chertkov O."/>
            <person name="Brettin T."/>
            <person name="Bruce D."/>
            <person name="Han C."/>
            <person name="Tapia R."/>
            <person name="Gilna P."/>
            <person name="Schmutz J."/>
            <person name="Larimer F."/>
            <person name="Land M."/>
            <person name="Hauser L."/>
            <person name="Kyrpides N."/>
            <person name="Mikhailova N."/>
            <person name="Richardson P."/>
        </authorList>
    </citation>
    <scope>NUCLEOTIDE SEQUENCE</scope>
    <source>
        <strain evidence="3">BNC1</strain>
    </source>
</reference>
<dbReference type="AlphaFoldDB" id="Q11JW6"/>
<dbReference type="GO" id="GO:0052689">
    <property type="term" value="F:carboxylic ester hydrolase activity"/>
    <property type="evidence" value="ECO:0007669"/>
    <property type="project" value="InterPro"/>
</dbReference>
<organism evidence="3">
    <name type="scientific">Chelativorans sp. (strain BNC1)</name>
    <dbReference type="NCBI Taxonomy" id="266779"/>
    <lineage>
        <taxon>Bacteria</taxon>
        <taxon>Pseudomonadati</taxon>
        <taxon>Pseudomonadota</taxon>
        <taxon>Alphaproteobacteria</taxon>
        <taxon>Hyphomicrobiales</taxon>
        <taxon>Phyllobacteriaceae</taxon>
        <taxon>Chelativorans</taxon>
    </lineage>
</organism>
<dbReference type="InterPro" id="IPR036514">
    <property type="entry name" value="SGNH_hydro_sf"/>
</dbReference>
<feature type="domain" description="Carbohydrate esterase 2 N-terminal" evidence="2">
    <location>
        <begin position="49"/>
        <end position="144"/>
    </location>
</feature>